<evidence type="ECO:0000313" key="2">
    <source>
        <dbReference type="Proteomes" id="UP000225740"/>
    </source>
</evidence>
<gene>
    <name evidence="1" type="ORF">CEE69_04565</name>
</gene>
<evidence type="ECO:0000313" key="1">
    <source>
        <dbReference type="EMBL" id="PHQ36637.1"/>
    </source>
</evidence>
<keyword evidence="2" id="KW-1185">Reference proteome</keyword>
<proteinExistence type="predicted"/>
<dbReference type="Proteomes" id="UP000225740">
    <property type="component" value="Unassembled WGS sequence"/>
</dbReference>
<accession>A0A2G1WC77</accession>
<reference evidence="1 2" key="1">
    <citation type="submission" date="2017-06" db="EMBL/GenBank/DDBJ databases">
        <title>Description of Rhodopirellula bahusiensis sp. nov.</title>
        <authorList>
            <person name="Kizina J."/>
            <person name="Harder J."/>
        </authorList>
    </citation>
    <scope>NUCLEOTIDE SEQUENCE [LARGE SCALE GENOMIC DNA]</scope>
    <source>
        <strain evidence="1 2">SWK21</strain>
    </source>
</reference>
<comment type="caution">
    <text evidence="1">The sequence shown here is derived from an EMBL/GenBank/DDBJ whole genome shotgun (WGS) entry which is preliminary data.</text>
</comment>
<dbReference type="EMBL" id="NIZW01000002">
    <property type="protein sequence ID" value="PHQ36637.1"/>
    <property type="molecule type" value="Genomic_DNA"/>
</dbReference>
<dbReference type="AlphaFoldDB" id="A0A2G1WC77"/>
<sequence length="123" mass="13353">MLVLFLQCIGCSDEEPKGKVGLVLEVCTFTADFAKTDIESVDPDTTVGEALSGGNLTADLLAEALYTQSLESKFGVQQFTNAVLSEASARERGGEKFRGVPLMSFSMDDIAELIEQQRRDNPE</sequence>
<name>A0A2G1WC77_9BACT</name>
<protein>
    <submittedName>
        <fullName evidence="1">Uncharacterized protein</fullName>
    </submittedName>
</protein>
<organism evidence="1 2">
    <name type="scientific">Rhodopirellula bahusiensis</name>
    <dbReference type="NCBI Taxonomy" id="2014065"/>
    <lineage>
        <taxon>Bacteria</taxon>
        <taxon>Pseudomonadati</taxon>
        <taxon>Planctomycetota</taxon>
        <taxon>Planctomycetia</taxon>
        <taxon>Pirellulales</taxon>
        <taxon>Pirellulaceae</taxon>
        <taxon>Rhodopirellula</taxon>
    </lineage>
</organism>